<dbReference type="CDD" id="cd02440">
    <property type="entry name" value="AdoMet_MTases"/>
    <property type="match status" value="1"/>
</dbReference>
<dbReference type="AlphaFoldDB" id="A0A4U5TTI8"/>
<dbReference type="Pfam" id="PF05175">
    <property type="entry name" value="MTS"/>
    <property type="match status" value="1"/>
</dbReference>
<comment type="caution">
    <text evidence="8">The sequence shown here is derived from an EMBL/GenBank/DDBJ whole genome shotgun (WGS) entry which is preliminary data.</text>
</comment>
<evidence type="ECO:0000256" key="2">
    <source>
        <dbReference type="ARBA" id="ARBA00022603"/>
    </source>
</evidence>
<dbReference type="InterPro" id="IPR007848">
    <property type="entry name" value="Small_mtfrase_dom"/>
</dbReference>
<feature type="domain" description="Methyltransferase small" evidence="7">
    <location>
        <begin position="38"/>
        <end position="126"/>
    </location>
</feature>
<dbReference type="PRINTS" id="PR00507">
    <property type="entry name" value="N12N6MTFRASE"/>
</dbReference>
<keyword evidence="3 6" id="KW-0808">Transferase</keyword>
<evidence type="ECO:0000256" key="6">
    <source>
        <dbReference type="HAMAP-Rule" id="MF_01872"/>
    </source>
</evidence>
<dbReference type="RefSeq" id="WP_138931154.1">
    <property type="nucleotide sequence ID" value="NZ_SWMU01000001.1"/>
</dbReference>
<keyword evidence="2 6" id="KW-0489">Methyltransferase</keyword>
<evidence type="ECO:0000256" key="5">
    <source>
        <dbReference type="ARBA" id="ARBA00022694"/>
    </source>
</evidence>
<reference evidence="8 9" key="1">
    <citation type="submission" date="2019-04" db="EMBL/GenBank/DDBJ databases">
        <title>Psychroflexus halotolerans sp. nov., isolated from a marine solar saltern.</title>
        <authorList>
            <person name="Feng X."/>
        </authorList>
    </citation>
    <scope>NUCLEOTIDE SEQUENCE [LARGE SCALE GENOMIC DNA]</scope>
    <source>
        <strain evidence="8 9">WDS2C27</strain>
    </source>
</reference>
<dbReference type="EC" id="2.1.1.223" evidence="6"/>
<organism evidence="8 9">
    <name type="scientific">Mesohalobacter halotolerans</name>
    <dbReference type="NCBI Taxonomy" id="1883405"/>
    <lineage>
        <taxon>Bacteria</taxon>
        <taxon>Pseudomonadati</taxon>
        <taxon>Bacteroidota</taxon>
        <taxon>Flavobacteriia</taxon>
        <taxon>Flavobacteriales</taxon>
        <taxon>Flavobacteriaceae</taxon>
        <taxon>Mesohalobacter</taxon>
    </lineage>
</organism>
<dbReference type="PANTHER" id="PTHR47739">
    <property type="entry name" value="TRNA1(VAL) (ADENINE(37)-N6)-METHYLTRANSFERASE"/>
    <property type="match status" value="1"/>
</dbReference>
<dbReference type="GO" id="GO:0016430">
    <property type="term" value="F:tRNA (adenine-N6)-methyltransferase activity"/>
    <property type="evidence" value="ECO:0007669"/>
    <property type="project" value="UniProtKB-UniRule"/>
</dbReference>
<dbReference type="OrthoDB" id="5383291at2"/>
<gene>
    <name evidence="8" type="ORF">FCN74_03280</name>
</gene>
<comment type="subcellular location">
    <subcellularLocation>
        <location evidence="6">Cytoplasm</location>
    </subcellularLocation>
</comment>
<evidence type="ECO:0000256" key="1">
    <source>
        <dbReference type="ARBA" id="ARBA00022490"/>
    </source>
</evidence>
<proteinExistence type="inferred from homology"/>
<dbReference type="InterPro" id="IPR022882">
    <property type="entry name" value="tRNA_adenine-N6_MeTrfase"/>
</dbReference>
<evidence type="ECO:0000313" key="8">
    <source>
        <dbReference type="EMBL" id="TKS57453.1"/>
    </source>
</evidence>
<dbReference type="PANTHER" id="PTHR47739:SF1">
    <property type="entry name" value="TRNA1(VAL) (ADENINE(37)-N6)-METHYLTRANSFERASE"/>
    <property type="match status" value="1"/>
</dbReference>
<protein>
    <recommendedName>
        <fullName evidence="6">tRNA1(Val) (adenine(37)-N6)-methyltransferase</fullName>
        <ecNumber evidence="6">2.1.1.223</ecNumber>
    </recommendedName>
    <alternativeName>
        <fullName evidence="6">tRNA m6A37 methyltransferase</fullName>
    </alternativeName>
</protein>
<dbReference type="InterPro" id="IPR050210">
    <property type="entry name" value="tRNA_Adenine-N(6)_MTase"/>
</dbReference>
<dbReference type="GO" id="GO:0032259">
    <property type="term" value="P:methylation"/>
    <property type="evidence" value="ECO:0007669"/>
    <property type="project" value="UniProtKB-KW"/>
</dbReference>
<keyword evidence="9" id="KW-1185">Reference proteome</keyword>
<comment type="catalytic activity">
    <reaction evidence="6">
        <text>adenosine(37) in tRNA1(Val) + S-adenosyl-L-methionine = N(6)-methyladenosine(37) in tRNA1(Val) + S-adenosyl-L-homocysteine + H(+)</text>
        <dbReference type="Rhea" id="RHEA:43160"/>
        <dbReference type="Rhea" id="RHEA-COMP:10369"/>
        <dbReference type="Rhea" id="RHEA-COMP:10370"/>
        <dbReference type="ChEBI" id="CHEBI:15378"/>
        <dbReference type="ChEBI" id="CHEBI:57856"/>
        <dbReference type="ChEBI" id="CHEBI:59789"/>
        <dbReference type="ChEBI" id="CHEBI:74411"/>
        <dbReference type="ChEBI" id="CHEBI:74449"/>
        <dbReference type="EC" id="2.1.1.223"/>
    </reaction>
</comment>
<accession>A0A4U5TTI8</accession>
<name>A0A4U5TTI8_9FLAO</name>
<keyword evidence="1 6" id="KW-0963">Cytoplasm</keyword>
<dbReference type="SUPFAM" id="SSF53335">
    <property type="entry name" value="S-adenosyl-L-methionine-dependent methyltransferases"/>
    <property type="match status" value="1"/>
</dbReference>
<dbReference type="GO" id="GO:0003676">
    <property type="term" value="F:nucleic acid binding"/>
    <property type="evidence" value="ECO:0007669"/>
    <property type="project" value="InterPro"/>
</dbReference>
<dbReference type="HAMAP" id="MF_01872">
    <property type="entry name" value="tRNA_methyltr_YfiC"/>
    <property type="match status" value="1"/>
</dbReference>
<dbReference type="InterPro" id="IPR029063">
    <property type="entry name" value="SAM-dependent_MTases_sf"/>
</dbReference>
<keyword evidence="4 6" id="KW-0949">S-adenosyl-L-methionine</keyword>
<evidence type="ECO:0000256" key="4">
    <source>
        <dbReference type="ARBA" id="ARBA00022691"/>
    </source>
</evidence>
<evidence type="ECO:0000259" key="7">
    <source>
        <dbReference type="Pfam" id="PF05175"/>
    </source>
</evidence>
<dbReference type="Gene3D" id="3.40.50.150">
    <property type="entry name" value="Vaccinia Virus protein VP39"/>
    <property type="match status" value="1"/>
</dbReference>
<comment type="similarity">
    <text evidence="6">Belongs to the methyltransferase superfamily. tRNA (adenine-N(6)-)-methyltransferase family.</text>
</comment>
<sequence length="236" mass="27348">MSNPFCFKQFQVYHNKTAHKIGTDAVLLGAWIDISFKPNQILDVGTGSGIIALMMAQRSFAEQIDAIEIQAEAFQECVGNFENSPWNDRLFCYHGDVQDLVQEPDLKYDLILSNPPFFEEQQPKFDFRQQAREQHTLNYIKLINSVVKLIHSKGHFAVILPYEKHQDFISLAKDKGLYLNKITQVKGRAKANFKRSLMQFSYAQSSIDKDELILEITRHQYTEAYKSLIQDFYLNL</sequence>
<dbReference type="GO" id="GO:0008033">
    <property type="term" value="P:tRNA processing"/>
    <property type="evidence" value="ECO:0007669"/>
    <property type="project" value="UniProtKB-UniRule"/>
</dbReference>
<evidence type="ECO:0000313" key="9">
    <source>
        <dbReference type="Proteomes" id="UP000306552"/>
    </source>
</evidence>
<dbReference type="Proteomes" id="UP000306552">
    <property type="component" value="Unassembled WGS sequence"/>
</dbReference>
<dbReference type="EMBL" id="SWMU01000001">
    <property type="protein sequence ID" value="TKS57453.1"/>
    <property type="molecule type" value="Genomic_DNA"/>
</dbReference>
<dbReference type="GO" id="GO:0005737">
    <property type="term" value="C:cytoplasm"/>
    <property type="evidence" value="ECO:0007669"/>
    <property type="project" value="UniProtKB-SubCell"/>
</dbReference>
<dbReference type="PROSITE" id="PS00092">
    <property type="entry name" value="N6_MTASE"/>
    <property type="match status" value="1"/>
</dbReference>
<comment type="function">
    <text evidence="6">Specifically methylates the adenine in position 37 of tRNA(1)(Val) (anticodon cmo5UAC).</text>
</comment>
<evidence type="ECO:0000256" key="3">
    <source>
        <dbReference type="ARBA" id="ARBA00022679"/>
    </source>
</evidence>
<keyword evidence="5 6" id="KW-0819">tRNA processing</keyword>
<dbReference type="InterPro" id="IPR002052">
    <property type="entry name" value="DNA_methylase_N6_adenine_CS"/>
</dbReference>